<evidence type="ECO:0000313" key="3">
    <source>
        <dbReference type="EMBL" id="KAE8718884.1"/>
    </source>
</evidence>
<evidence type="ECO:0000256" key="2">
    <source>
        <dbReference type="SAM" id="Phobius"/>
    </source>
</evidence>
<feature type="region of interest" description="Disordered" evidence="1">
    <location>
        <begin position="176"/>
        <end position="199"/>
    </location>
</feature>
<keyword evidence="4" id="KW-1185">Reference proteome</keyword>
<organism evidence="3 4">
    <name type="scientific">Hibiscus syriacus</name>
    <name type="common">Rose of Sharon</name>
    <dbReference type="NCBI Taxonomy" id="106335"/>
    <lineage>
        <taxon>Eukaryota</taxon>
        <taxon>Viridiplantae</taxon>
        <taxon>Streptophyta</taxon>
        <taxon>Embryophyta</taxon>
        <taxon>Tracheophyta</taxon>
        <taxon>Spermatophyta</taxon>
        <taxon>Magnoliopsida</taxon>
        <taxon>eudicotyledons</taxon>
        <taxon>Gunneridae</taxon>
        <taxon>Pentapetalae</taxon>
        <taxon>rosids</taxon>
        <taxon>malvids</taxon>
        <taxon>Malvales</taxon>
        <taxon>Malvaceae</taxon>
        <taxon>Malvoideae</taxon>
        <taxon>Hibiscus</taxon>
    </lineage>
</organism>
<dbReference type="AlphaFoldDB" id="A0A6A3BQN3"/>
<keyword evidence="2" id="KW-0472">Membrane</keyword>
<proteinExistence type="predicted"/>
<keyword evidence="2" id="KW-1133">Transmembrane helix</keyword>
<dbReference type="Proteomes" id="UP000436088">
    <property type="component" value="Unassembled WGS sequence"/>
</dbReference>
<feature type="transmembrane region" description="Helical" evidence="2">
    <location>
        <begin position="288"/>
        <end position="309"/>
    </location>
</feature>
<sequence>MATSSKESRRRKILERGSDRLASITGQLENLPPPPPPHSENQIDTNPTPPSTAPLARDPPPDSPSQIAGTLFLSPLRFQFFIFQQTKSVKTWQQAAKKVGAGKSRKRIRSLGFYYGSTRKPPSSPPPHSENQIDTNPPPPSTAPSRDPPPDSQVKSPLFGFLKALNLLASLSPEVHDEASSSDANQTQPSAYNGIGEGSTGRGRLSCSGTFGVSSSRKQILREHYQLQALYFVLLTNVTLVMGRLLFVDRVSSLKVIAEENKHSSADDNNWAGQLSKMLEVGLVAKKAIDALFMDCSVYLIIIICGVSFI</sequence>
<feature type="compositionally biased region" description="Polar residues" evidence="1">
    <location>
        <begin position="181"/>
        <end position="191"/>
    </location>
</feature>
<feature type="region of interest" description="Disordered" evidence="1">
    <location>
        <begin position="1"/>
        <end position="68"/>
    </location>
</feature>
<accession>A0A6A3BQN3</accession>
<feature type="compositionally biased region" description="Pro residues" evidence="1">
    <location>
        <begin position="47"/>
        <end position="63"/>
    </location>
</feature>
<feature type="compositionally biased region" description="Pro residues" evidence="1">
    <location>
        <begin position="136"/>
        <end position="151"/>
    </location>
</feature>
<reference evidence="3" key="1">
    <citation type="submission" date="2019-09" db="EMBL/GenBank/DDBJ databases">
        <title>Draft genome information of white flower Hibiscus syriacus.</title>
        <authorList>
            <person name="Kim Y.-M."/>
        </authorList>
    </citation>
    <scope>NUCLEOTIDE SEQUENCE [LARGE SCALE GENOMIC DNA]</scope>
    <source>
        <strain evidence="3">YM2019G1</strain>
    </source>
</reference>
<feature type="transmembrane region" description="Helical" evidence="2">
    <location>
        <begin position="227"/>
        <end position="247"/>
    </location>
</feature>
<dbReference type="EMBL" id="VEPZ02000799">
    <property type="protein sequence ID" value="KAE8718884.1"/>
    <property type="molecule type" value="Genomic_DNA"/>
</dbReference>
<evidence type="ECO:0000313" key="4">
    <source>
        <dbReference type="Proteomes" id="UP000436088"/>
    </source>
</evidence>
<dbReference type="PANTHER" id="PTHR35469:SF4">
    <property type="entry name" value="TRANSMEMBRANE PROTEIN"/>
    <property type="match status" value="1"/>
</dbReference>
<comment type="caution">
    <text evidence="3">The sequence shown here is derived from an EMBL/GenBank/DDBJ whole genome shotgun (WGS) entry which is preliminary data.</text>
</comment>
<evidence type="ECO:0000256" key="1">
    <source>
        <dbReference type="SAM" id="MobiDB-lite"/>
    </source>
</evidence>
<dbReference type="PANTHER" id="PTHR35469">
    <property type="entry name" value="TRANSMEMBRANE PROTEIN"/>
    <property type="match status" value="1"/>
</dbReference>
<protein>
    <submittedName>
        <fullName evidence="3">Uncharacterized protein</fullName>
    </submittedName>
</protein>
<name>A0A6A3BQN3_HIBSY</name>
<gene>
    <name evidence="3" type="ORF">F3Y22_tig00109987pilonHSYRG00157</name>
</gene>
<feature type="region of interest" description="Disordered" evidence="1">
    <location>
        <begin position="114"/>
        <end position="153"/>
    </location>
</feature>
<keyword evidence="2" id="KW-0812">Transmembrane</keyword>